<dbReference type="InterPro" id="IPR029016">
    <property type="entry name" value="GAF-like_dom_sf"/>
</dbReference>
<dbReference type="SMART" id="SM00065">
    <property type="entry name" value="GAF"/>
    <property type="match status" value="1"/>
</dbReference>
<evidence type="ECO:0000256" key="8">
    <source>
        <dbReference type="SAM" id="Coils"/>
    </source>
</evidence>
<dbReference type="SUPFAM" id="SSF55781">
    <property type="entry name" value="GAF domain-like"/>
    <property type="match status" value="1"/>
</dbReference>
<dbReference type="InterPro" id="IPR036890">
    <property type="entry name" value="HATPase_C_sf"/>
</dbReference>
<dbReference type="InterPro" id="IPR003594">
    <property type="entry name" value="HATPase_dom"/>
</dbReference>
<dbReference type="EMBL" id="VDFU01000017">
    <property type="protein sequence ID" value="TNC48432.1"/>
    <property type="molecule type" value="Genomic_DNA"/>
</dbReference>
<sequence>MANREQMVARQKALAEFGDLVLRSDDLDKVLQEACRIVGDTLDTDLAKILEIQPEKEELLVKAGVGWRPGIVGQMRLPLGERSSETFAIDLAEPVIMKDIHHEDRFDIPEFLKEHGVLALVNVPIFLPGKRPYGLLQVDSREPREFGPEDIAFLQTYTTILGPVIDRLHKSHSLEQALQTNQQLLQELQHRVKNQFAIVTSLLRMGMRQAQSENARRELAAVKERVETLRLLNEQLYIAGSVDRIAVRPFITELVENLVHLRPPQTGPVRLGFAIEEMEVSPDKAVSLGLILNEFVTNSLKHAFDGRGGAIEIRMERQEDGTMRLRVCDSGKGLPPEPREALPGSGTGMRLIEAFAQQIGAEPVWSAAEPGTALSLEFNSLT</sequence>
<dbReference type="Pfam" id="PF07568">
    <property type="entry name" value="HisKA_2"/>
    <property type="match status" value="1"/>
</dbReference>
<dbReference type="InterPro" id="IPR011495">
    <property type="entry name" value="Sig_transdc_His_kin_sub2_dim/P"/>
</dbReference>
<name>A0A5C4MSW7_9RHOB</name>
<evidence type="ECO:0000256" key="3">
    <source>
        <dbReference type="ARBA" id="ARBA00022553"/>
    </source>
</evidence>
<dbReference type="PROSITE" id="PS50109">
    <property type="entry name" value="HIS_KIN"/>
    <property type="match status" value="1"/>
</dbReference>
<comment type="catalytic activity">
    <reaction evidence="1">
        <text>ATP + protein L-histidine = ADP + protein N-phospho-L-histidine.</text>
        <dbReference type="EC" id="2.7.13.3"/>
    </reaction>
</comment>
<evidence type="ECO:0000256" key="5">
    <source>
        <dbReference type="ARBA" id="ARBA00022741"/>
    </source>
</evidence>
<dbReference type="Gene3D" id="3.30.450.20">
    <property type="entry name" value="PAS domain"/>
    <property type="match status" value="1"/>
</dbReference>
<dbReference type="InterPro" id="IPR005467">
    <property type="entry name" value="His_kinase_dom"/>
</dbReference>
<evidence type="ECO:0000256" key="4">
    <source>
        <dbReference type="ARBA" id="ARBA00022679"/>
    </source>
</evidence>
<dbReference type="Gene3D" id="3.30.565.10">
    <property type="entry name" value="Histidine kinase-like ATPase, C-terminal domain"/>
    <property type="match status" value="1"/>
</dbReference>
<gene>
    <name evidence="10" type="ORF">FHG66_13840</name>
</gene>
<evidence type="ECO:0000259" key="9">
    <source>
        <dbReference type="PROSITE" id="PS50109"/>
    </source>
</evidence>
<dbReference type="InterPro" id="IPR003018">
    <property type="entry name" value="GAF"/>
</dbReference>
<dbReference type="Proteomes" id="UP000305887">
    <property type="component" value="Unassembled WGS sequence"/>
</dbReference>
<keyword evidence="8" id="KW-0175">Coiled coil</keyword>
<evidence type="ECO:0000313" key="10">
    <source>
        <dbReference type="EMBL" id="TNC48432.1"/>
    </source>
</evidence>
<dbReference type="Pfam" id="PF01590">
    <property type="entry name" value="GAF"/>
    <property type="match status" value="1"/>
</dbReference>
<reference evidence="10 11" key="1">
    <citation type="submission" date="2019-06" db="EMBL/GenBank/DDBJ databases">
        <title>YIM 131921 draft genome.</title>
        <authorList>
            <person name="Jiang L."/>
        </authorList>
    </citation>
    <scope>NUCLEOTIDE SEQUENCE [LARGE SCALE GENOMIC DNA]</scope>
    <source>
        <strain evidence="10 11">YIM 131921</strain>
    </source>
</reference>
<evidence type="ECO:0000256" key="6">
    <source>
        <dbReference type="ARBA" id="ARBA00022777"/>
    </source>
</evidence>
<accession>A0A5C4MSW7</accession>
<dbReference type="PANTHER" id="PTHR41523:SF8">
    <property type="entry name" value="ETHYLENE RESPONSE SENSOR PROTEIN"/>
    <property type="match status" value="1"/>
</dbReference>
<keyword evidence="5" id="KW-0547">Nucleotide-binding</keyword>
<keyword evidence="11" id="KW-1185">Reference proteome</keyword>
<dbReference type="EC" id="2.7.13.3" evidence="2"/>
<dbReference type="GO" id="GO:0005524">
    <property type="term" value="F:ATP binding"/>
    <property type="evidence" value="ECO:0007669"/>
    <property type="project" value="UniProtKB-KW"/>
</dbReference>
<protein>
    <recommendedName>
        <fullName evidence="2">histidine kinase</fullName>
        <ecNumber evidence="2">2.7.13.3</ecNumber>
    </recommendedName>
</protein>
<dbReference type="Gene3D" id="3.30.450.40">
    <property type="match status" value="1"/>
</dbReference>
<organism evidence="10 11">
    <name type="scientific">Rubellimicrobium rubrum</name>
    <dbReference type="NCBI Taxonomy" id="2585369"/>
    <lineage>
        <taxon>Bacteria</taxon>
        <taxon>Pseudomonadati</taxon>
        <taxon>Pseudomonadota</taxon>
        <taxon>Alphaproteobacteria</taxon>
        <taxon>Rhodobacterales</taxon>
        <taxon>Roseobacteraceae</taxon>
        <taxon>Rubellimicrobium</taxon>
    </lineage>
</organism>
<dbReference type="SMART" id="SM00387">
    <property type="entry name" value="HATPase_c"/>
    <property type="match status" value="1"/>
</dbReference>
<dbReference type="OrthoDB" id="9816309at2"/>
<dbReference type="SUPFAM" id="SSF55874">
    <property type="entry name" value="ATPase domain of HSP90 chaperone/DNA topoisomerase II/histidine kinase"/>
    <property type="match status" value="1"/>
</dbReference>
<keyword evidence="7" id="KW-0067">ATP-binding</keyword>
<dbReference type="AlphaFoldDB" id="A0A5C4MSW7"/>
<feature type="domain" description="Histidine kinase" evidence="9">
    <location>
        <begin position="187"/>
        <end position="382"/>
    </location>
</feature>
<dbReference type="RefSeq" id="WP_139077652.1">
    <property type="nucleotide sequence ID" value="NZ_VDFU01000017.1"/>
</dbReference>
<feature type="coiled-coil region" evidence="8">
    <location>
        <begin position="171"/>
        <end position="232"/>
    </location>
</feature>
<dbReference type="GO" id="GO:0004673">
    <property type="term" value="F:protein histidine kinase activity"/>
    <property type="evidence" value="ECO:0007669"/>
    <property type="project" value="UniProtKB-EC"/>
</dbReference>
<evidence type="ECO:0000256" key="2">
    <source>
        <dbReference type="ARBA" id="ARBA00012438"/>
    </source>
</evidence>
<proteinExistence type="predicted"/>
<evidence type="ECO:0000256" key="1">
    <source>
        <dbReference type="ARBA" id="ARBA00000085"/>
    </source>
</evidence>
<dbReference type="PANTHER" id="PTHR41523">
    <property type="entry name" value="TWO-COMPONENT SYSTEM SENSOR PROTEIN"/>
    <property type="match status" value="1"/>
</dbReference>
<keyword evidence="4" id="KW-0808">Transferase</keyword>
<comment type="caution">
    <text evidence="10">The sequence shown here is derived from an EMBL/GenBank/DDBJ whole genome shotgun (WGS) entry which is preliminary data.</text>
</comment>
<keyword evidence="3" id="KW-0597">Phosphoprotein</keyword>
<evidence type="ECO:0000313" key="11">
    <source>
        <dbReference type="Proteomes" id="UP000305887"/>
    </source>
</evidence>
<evidence type="ECO:0000256" key="7">
    <source>
        <dbReference type="ARBA" id="ARBA00022840"/>
    </source>
</evidence>
<dbReference type="Pfam" id="PF02518">
    <property type="entry name" value="HATPase_c"/>
    <property type="match status" value="1"/>
</dbReference>
<keyword evidence="6" id="KW-0418">Kinase</keyword>